<dbReference type="GO" id="GO:0005524">
    <property type="term" value="F:ATP binding"/>
    <property type="evidence" value="ECO:0007669"/>
    <property type="project" value="UniProtKB-KW"/>
</dbReference>
<keyword evidence="2 6" id="KW-0436">Ligase</keyword>
<dbReference type="InterPro" id="IPR014729">
    <property type="entry name" value="Rossmann-like_a/b/a_fold"/>
</dbReference>
<dbReference type="Pfam" id="PF02540">
    <property type="entry name" value="NAD_synthase"/>
    <property type="match status" value="1"/>
</dbReference>
<name>C0ER26_NEIFL</name>
<keyword evidence="5 6" id="KW-0520">NAD</keyword>
<keyword evidence="4 6" id="KW-0067">ATP-binding</keyword>
<comment type="similarity">
    <text evidence="6">Belongs to the NAD synthetase family.</text>
</comment>
<evidence type="ECO:0000256" key="7">
    <source>
        <dbReference type="RuleBase" id="RU003812"/>
    </source>
</evidence>
<evidence type="ECO:0000256" key="5">
    <source>
        <dbReference type="ARBA" id="ARBA00023027"/>
    </source>
</evidence>
<evidence type="ECO:0000256" key="6">
    <source>
        <dbReference type="RuleBase" id="RU003811"/>
    </source>
</evidence>
<dbReference type="Proteomes" id="UP000004457">
    <property type="component" value="Unassembled WGS sequence"/>
</dbReference>
<dbReference type="EC" id="6.3.1.5" evidence="7"/>
<evidence type="ECO:0000256" key="1">
    <source>
        <dbReference type="ARBA" id="ARBA00004790"/>
    </source>
</evidence>
<evidence type="ECO:0000256" key="3">
    <source>
        <dbReference type="ARBA" id="ARBA00022741"/>
    </source>
</evidence>
<dbReference type="AlphaFoldDB" id="C0ER26"/>
<dbReference type="eggNOG" id="COG0171">
    <property type="taxonomic scope" value="Bacteria"/>
</dbReference>
<evidence type="ECO:0000313" key="10">
    <source>
        <dbReference type="Proteomes" id="UP000004457"/>
    </source>
</evidence>
<comment type="catalytic activity">
    <reaction evidence="7">
        <text>deamido-NAD(+) + NH4(+) + ATP = AMP + diphosphate + NAD(+) + H(+)</text>
        <dbReference type="Rhea" id="RHEA:21188"/>
        <dbReference type="ChEBI" id="CHEBI:15378"/>
        <dbReference type="ChEBI" id="CHEBI:28938"/>
        <dbReference type="ChEBI" id="CHEBI:30616"/>
        <dbReference type="ChEBI" id="CHEBI:33019"/>
        <dbReference type="ChEBI" id="CHEBI:57540"/>
        <dbReference type="ChEBI" id="CHEBI:58437"/>
        <dbReference type="ChEBI" id="CHEBI:456215"/>
        <dbReference type="EC" id="6.3.1.5"/>
    </reaction>
</comment>
<dbReference type="PANTHER" id="PTHR23090:SF9">
    <property type="entry name" value="GLUTAMINE-DEPENDENT NAD(+) SYNTHETASE"/>
    <property type="match status" value="1"/>
</dbReference>
<protein>
    <recommendedName>
        <fullName evidence="7">NH(3)-dependent NAD(+) synthetase</fullName>
        <ecNumber evidence="7">6.3.1.5</ecNumber>
    </recommendedName>
</protein>
<reference evidence="9 10" key="1">
    <citation type="submission" date="2009-01" db="EMBL/GenBank/DDBJ databases">
        <authorList>
            <person name="Fulton L."/>
            <person name="Clifton S."/>
            <person name="Chinwalla A.T."/>
            <person name="Mitreva M."/>
            <person name="Sodergren E."/>
            <person name="Weinstock G."/>
            <person name="Clifton S."/>
            <person name="Dooling D.J."/>
            <person name="Fulton B."/>
            <person name="Minx P."/>
            <person name="Pepin K.H."/>
            <person name="Johnson M."/>
            <person name="Bhonagiri V."/>
            <person name="Nash W.E."/>
            <person name="Mardis E.R."/>
            <person name="Wilson R.K."/>
        </authorList>
    </citation>
    <scope>NUCLEOTIDE SEQUENCE [LARGE SCALE GENOMIC DNA]</scope>
    <source>
        <strain evidence="9 10">NRL30031/H210</strain>
    </source>
</reference>
<dbReference type="EMBL" id="ACEN01000105">
    <property type="protein sequence ID" value="EEG32512.1"/>
    <property type="molecule type" value="Genomic_DNA"/>
</dbReference>
<dbReference type="GO" id="GO:0008795">
    <property type="term" value="F:NAD+ synthase activity"/>
    <property type="evidence" value="ECO:0007669"/>
    <property type="project" value="UniProtKB-EC"/>
</dbReference>
<dbReference type="CDD" id="cd00553">
    <property type="entry name" value="NAD_synthase"/>
    <property type="match status" value="1"/>
</dbReference>
<dbReference type="GO" id="GO:0009435">
    <property type="term" value="P:NAD+ biosynthetic process"/>
    <property type="evidence" value="ECO:0007669"/>
    <property type="project" value="UniProtKB-UniPathway"/>
</dbReference>
<keyword evidence="10" id="KW-1185">Reference proteome</keyword>
<dbReference type="InterPro" id="IPR003694">
    <property type="entry name" value="NAD_synthase"/>
</dbReference>
<organism evidence="9 10">
    <name type="scientific">Neisseria flavescens NRL30031/H210</name>
    <dbReference type="NCBI Taxonomy" id="546264"/>
    <lineage>
        <taxon>Bacteria</taxon>
        <taxon>Pseudomonadati</taxon>
        <taxon>Pseudomonadota</taxon>
        <taxon>Betaproteobacteria</taxon>
        <taxon>Neisseriales</taxon>
        <taxon>Neisseriaceae</taxon>
        <taxon>Neisseria</taxon>
    </lineage>
</organism>
<dbReference type="PANTHER" id="PTHR23090">
    <property type="entry name" value="NH 3 /GLUTAMINE-DEPENDENT NAD + SYNTHETASE"/>
    <property type="match status" value="1"/>
</dbReference>
<dbReference type="UniPathway" id="UPA00253">
    <property type="reaction ID" value="UER00333"/>
</dbReference>
<dbReference type="NCBIfam" id="TIGR00552">
    <property type="entry name" value="nadE"/>
    <property type="match status" value="1"/>
</dbReference>
<keyword evidence="3 6" id="KW-0547">Nucleotide-binding</keyword>
<evidence type="ECO:0000313" key="9">
    <source>
        <dbReference type="EMBL" id="EEG32512.1"/>
    </source>
</evidence>
<proteinExistence type="inferred from homology"/>
<sequence>MQTQAIIRHIVQWLKDYAEQARAKGFVVGVSGGIDSAVVSTLVAQTGLSVLLLEMPIRQKSDQVNRAQEHMGRLKQRYPNVKAQSVDLTQTFDTFADTVDVSETEFPNKQLALANARSRLRMTTLYYYGQLHGLLVVGTGNKIEDFGVGFFTKYGDGGVDISPIADLTKTQVYALAAELDVSEDIQKAVPTDGLWDTERTDEEQMGASYPELEWAMSVYDSHKPEDFEGRQREVLAIYTRLHKAMQHKVNPIPVCKIPEELF</sequence>
<dbReference type="GO" id="GO:0003952">
    <property type="term" value="F:NAD+ synthase (glutamine-hydrolyzing) activity"/>
    <property type="evidence" value="ECO:0007669"/>
    <property type="project" value="InterPro"/>
</dbReference>
<evidence type="ECO:0000259" key="8">
    <source>
        <dbReference type="Pfam" id="PF02540"/>
    </source>
</evidence>
<accession>C0ER26</accession>
<dbReference type="GeneID" id="49971112"/>
<dbReference type="SUPFAM" id="SSF52402">
    <property type="entry name" value="Adenine nucleotide alpha hydrolases-like"/>
    <property type="match status" value="1"/>
</dbReference>
<dbReference type="GO" id="GO:0005737">
    <property type="term" value="C:cytoplasm"/>
    <property type="evidence" value="ECO:0007669"/>
    <property type="project" value="InterPro"/>
</dbReference>
<dbReference type="InterPro" id="IPR022310">
    <property type="entry name" value="NAD/GMP_synthase"/>
</dbReference>
<dbReference type="RefSeq" id="WP_003682448.1">
    <property type="nucleotide sequence ID" value="NZ_ACEN01000105.1"/>
</dbReference>
<gene>
    <name evidence="9" type="primary">nadE</name>
    <name evidence="9" type="ORF">NEIFLAOT_02436</name>
</gene>
<dbReference type="Gene3D" id="3.40.50.620">
    <property type="entry name" value="HUPs"/>
    <property type="match status" value="1"/>
</dbReference>
<comment type="pathway">
    <text evidence="1">Cofactor biosynthesis; NAD(+) biosynthesis.</text>
</comment>
<feature type="domain" description="NAD/GMP synthase" evidence="8">
    <location>
        <begin position="7"/>
        <end position="248"/>
    </location>
</feature>
<dbReference type="GO" id="GO:0004359">
    <property type="term" value="F:glutaminase activity"/>
    <property type="evidence" value="ECO:0007669"/>
    <property type="project" value="InterPro"/>
</dbReference>
<evidence type="ECO:0000256" key="4">
    <source>
        <dbReference type="ARBA" id="ARBA00022840"/>
    </source>
</evidence>
<comment type="caution">
    <text evidence="9">The sequence shown here is derived from an EMBL/GenBank/DDBJ whole genome shotgun (WGS) entry which is preliminary data.</text>
</comment>
<evidence type="ECO:0000256" key="2">
    <source>
        <dbReference type="ARBA" id="ARBA00022598"/>
    </source>
</evidence>